<feature type="transmembrane region" description="Helical" evidence="2">
    <location>
        <begin position="186"/>
        <end position="206"/>
    </location>
</feature>
<proteinExistence type="predicted"/>
<evidence type="ECO:0000313" key="4">
    <source>
        <dbReference type="Proteomes" id="UP000076837"/>
    </source>
</evidence>
<evidence type="ECO:0000313" key="3">
    <source>
        <dbReference type="EMBL" id="KZM19663.1"/>
    </source>
</evidence>
<reference evidence="3 4" key="1">
    <citation type="journal article" date="2016" name="Sci. Rep.">
        <title>Draft genome sequencing and secretome analysis of fungal phytopathogen Ascochyta rabiei provides insight into the necrotrophic effector repertoire.</title>
        <authorList>
            <person name="Verma S."/>
            <person name="Gazara R.K."/>
            <person name="Nizam S."/>
            <person name="Parween S."/>
            <person name="Chattopadhyay D."/>
            <person name="Verma P.K."/>
        </authorList>
    </citation>
    <scope>NUCLEOTIDE SEQUENCE [LARGE SCALE GENOMIC DNA]</scope>
    <source>
        <strain evidence="3 4">ArDII</strain>
    </source>
</reference>
<gene>
    <name evidence="3" type="ORF">ST47_g8971</name>
</gene>
<keyword evidence="2" id="KW-1133">Transmembrane helix</keyword>
<protein>
    <submittedName>
        <fullName evidence="3">Uncharacterized protein</fullName>
    </submittedName>
</protein>
<feature type="region of interest" description="Disordered" evidence="1">
    <location>
        <begin position="529"/>
        <end position="549"/>
    </location>
</feature>
<sequence length="1147" mass="119826">MNIVTKATNSIATRAEGAFANCRGSDGYELSYSCQGPACSSLDVNFQNIVCHKDGSSRLICSNDTKCQHDASPYQSNFTFSQNEPDPWSPVMGNEPDTWVHQDQHVLLGSCARFSLTSDGTKQGTRVHDEGQSDICPNFQGLPISSIDSGIVAMTSSTGQFHVDTTDRPLVFEGTSPRHAISKSTVLFAFIFGFVFFLPGSQASGVHQHLEQPRQRTDTRTRTVFSRARNFAEGFKTELAQRSNSQTADGEVFAHNLVADIVLSVCQGYFNGAIPSNFTPAIVQSCVASIYGGGQLLPPAIQFLAVFGASLACDYIVSEAYPNGRDFLPGGCEELEDLTSKILVKASTTVSSVPTISSSSSTQTASIGAIPTDRPLSDEQVSNQPIDALSQTIVPDIDFSNLVPPHTLPAGTTLSKMSPSSRTGAKISFADAETLPTYAVSLAGLSSAGSSARILSSPLLTPLPELPSAGLPLSDLSSTGVPPDTSAPIESFATKNTPSNSFLSEELDINSAASIWSTIASQDISSAVPSQSMQSTPGIPNQSIKENSDTSVNMIDSKPVSPLRASSWSFTSVLSSRTQPTISTPLVFAVSQALHSATTSSSPMSSRSDSSQSTAISVFITLSPPTPPSGTSAISTPILSSYLTSSYYSIQRVLSSSVSNRSRSNADPSNISPPSKPTSDPLQSKSGTSVNSESESISSSLISDESVAIGVLDAVSSAVAIQSPSQESITSSEPGIATQVSSSLQVLSESSRAGPVISISPNVLSTPDSSKTPSTSVLMLFGSAGLLSFEFVSGSGISSSSSQDSLISSHEFTTSIQAFESSTNTQTSQGLQTSVEVIMVVTASTDAISFATSSLENSVSSAYDPKLSTSKPPPHLGMQQISESLEWPTSPTAPAVLLGELGTDLYVALVPSTVSESLQIFSKAVEYLSSPSLLPSNIREQGPSSLSTILTGHMSSSNSSFTLANASVSTIAIASEVTVPSNSVSRLGAGTPLSVEDVLVNSAAPASQSSEPSDASKFVTRPTIDPAFASVKPFPTLKDTVTGLPGATRLAKQYSTSTQVNLLPTLSTSPTISTASDTGAKTPAISKIVLPSHLVKITSIYSSGSELGHKQIRLIPSLYHGVHHNSFFEDVIDYGSSHLQPGTFTST</sequence>
<keyword evidence="4" id="KW-1185">Reference proteome</keyword>
<feature type="compositionally biased region" description="Low complexity" evidence="1">
    <location>
        <begin position="684"/>
        <end position="697"/>
    </location>
</feature>
<organism evidence="3 4">
    <name type="scientific">Didymella rabiei</name>
    <name type="common">Chickpea ascochyta blight fungus</name>
    <name type="synonym">Mycosphaerella rabiei</name>
    <dbReference type="NCBI Taxonomy" id="5454"/>
    <lineage>
        <taxon>Eukaryota</taxon>
        <taxon>Fungi</taxon>
        <taxon>Dikarya</taxon>
        <taxon>Ascomycota</taxon>
        <taxon>Pezizomycotina</taxon>
        <taxon>Dothideomycetes</taxon>
        <taxon>Pleosporomycetidae</taxon>
        <taxon>Pleosporales</taxon>
        <taxon>Pleosporineae</taxon>
        <taxon>Didymellaceae</taxon>
        <taxon>Ascochyta</taxon>
    </lineage>
</organism>
<feature type="region of interest" description="Disordered" evidence="1">
    <location>
        <begin position="658"/>
        <end position="697"/>
    </location>
</feature>
<dbReference type="STRING" id="5454.A0A162XRS6"/>
<comment type="caution">
    <text evidence="3">The sequence shown here is derived from an EMBL/GenBank/DDBJ whole genome shotgun (WGS) entry which is preliminary data.</text>
</comment>
<dbReference type="EMBL" id="JYNV01000290">
    <property type="protein sequence ID" value="KZM19663.1"/>
    <property type="molecule type" value="Genomic_DNA"/>
</dbReference>
<keyword evidence="2" id="KW-0472">Membrane</keyword>
<feature type="compositionally biased region" description="Polar residues" evidence="1">
    <location>
        <begin position="666"/>
        <end position="683"/>
    </location>
</feature>
<dbReference type="AlphaFoldDB" id="A0A162XRS6"/>
<accession>A0A162XRS6</accession>
<keyword evidence="2" id="KW-0812">Transmembrane</keyword>
<evidence type="ECO:0000256" key="2">
    <source>
        <dbReference type="SAM" id="Phobius"/>
    </source>
</evidence>
<dbReference type="Proteomes" id="UP000076837">
    <property type="component" value="Unassembled WGS sequence"/>
</dbReference>
<name>A0A162XRS6_DIDRA</name>
<evidence type="ECO:0000256" key="1">
    <source>
        <dbReference type="SAM" id="MobiDB-lite"/>
    </source>
</evidence>